<feature type="signal peptide" evidence="16">
    <location>
        <begin position="1"/>
        <end position="25"/>
    </location>
</feature>
<evidence type="ECO:0000256" key="8">
    <source>
        <dbReference type="ARBA" id="ARBA00023310"/>
    </source>
</evidence>
<dbReference type="AlphaFoldDB" id="E8V840"/>
<feature type="compositionally biased region" description="Basic and acidic residues" evidence="15">
    <location>
        <begin position="49"/>
        <end position="59"/>
    </location>
</feature>
<dbReference type="Pfam" id="PF00430">
    <property type="entry name" value="ATP-synt_B"/>
    <property type="match status" value="1"/>
</dbReference>
<evidence type="ECO:0000313" key="18">
    <source>
        <dbReference type="Proteomes" id="UP000006844"/>
    </source>
</evidence>
<comment type="subunit">
    <text evidence="12">F-type ATPases have 2 components, F(1) - the catalytic core - and F(0) - the membrane proton channel. F(1) has five subunits: alpha(3), beta(3), gamma(1), delta(1), epsilon(1). F(0) has three main subunits: a(1), b(2) and c(10-14). The alpha and beta chains form an alternating ring which encloses part of the gamma chain. F(1) is attached to F(0) by a central stalk formed by the gamma and epsilon chains, while a peripheral stalk is formed by the delta and b chains.</text>
</comment>
<dbReference type="GO" id="GO:0012505">
    <property type="term" value="C:endomembrane system"/>
    <property type="evidence" value="ECO:0007669"/>
    <property type="project" value="UniProtKB-SubCell"/>
</dbReference>
<evidence type="ECO:0000256" key="13">
    <source>
        <dbReference type="RuleBase" id="RU003848"/>
    </source>
</evidence>
<keyword evidence="3 12" id="KW-0812">Transmembrane</keyword>
<evidence type="ECO:0000256" key="12">
    <source>
        <dbReference type="HAMAP-Rule" id="MF_01398"/>
    </source>
</evidence>
<evidence type="ECO:0000256" key="10">
    <source>
        <dbReference type="ARBA" id="ARBA00025614"/>
    </source>
</evidence>
<evidence type="ECO:0000256" key="3">
    <source>
        <dbReference type="ARBA" id="ARBA00022692"/>
    </source>
</evidence>
<keyword evidence="5 12" id="KW-1133">Transmembrane helix</keyword>
<dbReference type="eggNOG" id="COG0711">
    <property type="taxonomic scope" value="Bacteria"/>
</dbReference>
<organism evidence="17 18">
    <name type="scientific">Terriglobus saanensis (strain ATCC BAA-1853 / DSM 23119 / SP1PR4)</name>
    <dbReference type="NCBI Taxonomy" id="401053"/>
    <lineage>
        <taxon>Bacteria</taxon>
        <taxon>Pseudomonadati</taxon>
        <taxon>Acidobacteriota</taxon>
        <taxon>Terriglobia</taxon>
        <taxon>Terriglobales</taxon>
        <taxon>Acidobacteriaceae</taxon>
        <taxon>Terriglobus</taxon>
    </lineage>
</organism>
<feature type="coiled-coil region" evidence="14">
    <location>
        <begin position="126"/>
        <end position="197"/>
    </location>
</feature>
<dbReference type="RefSeq" id="WP_013569753.1">
    <property type="nucleotide sequence ID" value="NC_014963.1"/>
</dbReference>
<comment type="function">
    <text evidence="10">Component of the F(0) channel, it forms part of the peripheral stalk, linking F(1) to F(0). The b'-subunit is a diverged and duplicated form of b found in plants and photosynthetic bacteria.</text>
</comment>
<reference evidence="17 18" key="1">
    <citation type="journal article" date="2012" name="Stand. Genomic Sci.">
        <title>Complete genome sequence of Terriglobus saanensis type strain SP1PR4(T), an Acidobacteria from tundra soil.</title>
        <authorList>
            <person name="Rawat S.R."/>
            <person name="Mannisto M.K."/>
            <person name="Starovoytov V."/>
            <person name="Goodwin L."/>
            <person name="Nolan M."/>
            <person name="Hauser L."/>
            <person name="Land M."/>
            <person name="Davenport K.W."/>
            <person name="Woyke T."/>
            <person name="Haggblom M.M."/>
        </authorList>
    </citation>
    <scope>NUCLEOTIDE SEQUENCE</scope>
    <source>
        <strain evidence="18">ATCC BAA-1853 / DSM 23119 / SP1PR4</strain>
    </source>
</reference>
<keyword evidence="1 12" id="KW-0813">Transport</keyword>
<evidence type="ECO:0000256" key="9">
    <source>
        <dbReference type="ARBA" id="ARBA00025198"/>
    </source>
</evidence>
<comment type="subcellular location">
    <subcellularLocation>
        <location evidence="12">Cell inner membrane</location>
        <topology evidence="12">Single-pass membrane protein</topology>
    </subcellularLocation>
    <subcellularLocation>
        <location evidence="11">Endomembrane system</location>
        <topology evidence="11">Single-pass membrane protein</topology>
    </subcellularLocation>
</comment>
<accession>E8V840</accession>
<evidence type="ECO:0000256" key="2">
    <source>
        <dbReference type="ARBA" id="ARBA00022547"/>
    </source>
</evidence>
<keyword evidence="16" id="KW-0732">Signal</keyword>
<protein>
    <recommendedName>
        <fullName evidence="12">ATP synthase subunit b</fullName>
    </recommendedName>
    <alternativeName>
        <fullName evidence="12">ATP synthase F(0) sector subunit b</fullName>
    </alternativeName>
    <alternativeName>
        <fullName evidence="12">ATPase subunit I</fullName>
    </alternativeName>
    <alternativeName>
        <fullName evidence="12">F-type ATPase subunit b</fullName>
        <shortName evidence="12">F-ATPase subunit b</shortName>
    </alternativeName>
</protein>
<sequence>MTMRACVLLALVLMLGVAPVVPLRAQAVAASPSTASGQKAEPQANSAGKKKEAEEGTEAFKKSPMVISLGRMMGMSPETASTVFTWFNFVILALAILYALAKALPKTFRGRTQGIQKNLVEARSATEEANARLSGVEARLAKLDGEIAALKSEAEKDAAADEARIKASVADERERIAHAAEQEIAAAEAHAQRNLREFAAKLAVEQAASKLNISDDDDSEIVRGFAARLAASGKGGSN</sequence>
<keyword evidence="4 12" id="KW-0375">Hydrogen ion transport</keyword>
<evidence type="ECO:0000256" key="6">
    <source>
        <dbReference type="ARBA" id="ARBA00023065"/>
    </source>
</evidence>
<evidence type="ECO:0000256" key="5">
    <source>
        <dbReference type="ARBA" id="ARBA00022989"/>
    </source>
</evidence>
<evidence type="ECO:0000256" key="14">
    <source>
        <dbReference type="SAM" id="Coils"/>
    </source>
</evidence>
<comment type="similarity">
    <text evidence="12 13">Belongs to the ATPase B chain family.</text>
</comment>
<feature type="region of interest" description="Disordered" evidence="15">
    <location>
        <begin position="32"/>
        <end position="59"/>
    </location>
</feature>
<feature type="transmembrane region" description="Helical" evidence="12">
    <location>
        <begin position="83"/>
        <end position="101"/>
    </location>
</feature>
<dbReference type="EMBL" id="CP002467">
    <property type="protein sequence ID" value="ADV84022.1"/>
    <property type="molecule type" value="Genomic_DNA"/>
</dbReference>
<evidence type="ECO:0000256" key="7">
    <source>
        <dbReference type="ARBA" id="ARBA00023136"/>
    </source>
</evidence>
<keyword evidence="14" id="KW-0175">Coiled coil</keyword>
<keyword evidence="6 12" id="KW-0406">Ion transport</keyword>
<keyword evidence="12" id="KW-1003">Cell membrane</keyword>
<evidence type="ECO:0000313" key="17">
    <source>
        <dbReference type="EMBL" id="ADV84022.1"/>
    </source>
</evidence>
<keyword evidence="8 12" id="KW-0066">ATP synthesis</keyword>
<dbReference type="HAMAP" id="MF_01398">
    <property type="entry name" value="ATP_synth_b_bprime"/>
    <property type="match status" value="1"/>
</dbReference>
<keyword evidence="2 12" id="KW-0138">CF(0)</keyword>
<dbReference type="GO" id="GO:0045259">
    <property type="term" value="C:proton-transporting ATP synthase complex"/>
    <property type="evidence" value="ECO:0007669"/>
    <property type="project" value="UniProtKB-KW"/>
</dbReference>
<dbReference type="KEGG" id="tsa:AciPR4_3266"/>
<evidence type="ECO:0000256" key="16">
    <source>
        <dbReference type="SAM" id="SignalP"/>
    </source>
</evidence>
<keyword evidence="7 12" id="KW-0472">Membrane</keyword>
<name>E8V840_TERSS</name>
<dbReference type="InterPro" id="IPR002146">
    <property type="entry name" value="ATP_synth_b/b'su_bac/chlpt"/>
</dbReference>
<gene>
    <name evidence="12" type="primary">atpF</name>
    <name evidence="17" type="ordered locus">AciPR4_3266</name>
</gene>
<evidence type="ECO:0000256" key="11">
    <source>
        <dbReference type="ARBA" id="ARBA00037847"/>
    </source>
</evidence>
<dbReference type="STRING" id="401053.AciPR4_3266"/>
<dbReference type="Proteomes" id="UP000006844">
    <property type="component" value="Chromosome"/>
</dbReference>
<proteinExistence type="inferred from homology"/>
<dbReference type="HOGENOM" id="CLU_098238_0_0_0"/>
<feature type="chain" id="PRO_5003232506" description="ATP synthase subunit b" evidence="16">
    <location>
        <begin position="26"/>
        <end position="238"/>
    </location>
</feature>
<evidence type="ECO:0000256" key="15">
    <source>
        <dbReference type="SAM" id="MobiDB-lite"/>
    </source>
</evidence>
<comment type="function">
    <text evidence="9 12">F(1)F(0) ATP synthase produces ATP from ADP in the presence of a proton or sodium gradient. F-type ATPases consist of two structural domains, F(1) containing the extramembraneous catalytic core and F(0) containing the membrane proton channel, linked together by a central stalk and a peripheral stalk. During catalysis, ATP synthesis in the catalytic domain of F(1) is coupled via a rotary mechanism of the central stalk subunits to proton translocation.</text>
</comment>
<dbReference type="OrthoDB" id="122201at2"/>
<dbReference type="GO" id="GO:0046933">
    <property type="term" value="F:proton-transporting ATP synthase activity, rotational mechanism"/>
    <property type="evidence" value="ECO:0007669"/>
    <property type="project" value="UniProtKB-UniRule"/>
</dbReference>
<dbReference type="GO" id="GO:0005886">
    <property type="term" value="C:plasma membrane"/>
    <property type="evidence" value="ECO:0007669"/>
    <property type="project" value="UniProtKB-SubCell"/>
</dbReference>
<keyword evidence="12" id="KW-0997">Cell inner membrane</keyword>
<evidence type="ECO:0000256" key="4">
    <source>
        <dbReference type="ARBA" id="ARBA00022781"/>
    </source>
</evidence>
<evidence type="ECO:0000256" key="1">
    <source>
        <dbReference type="ARBA" id="ARBA00022448"/>
    </source>
</evidence>
<keyword evidence="18" id="KW-1185">Reference proteome</keyword>